<evidence type="ECO:0000313" key="4">
    <source>
        <dbReference type="EMBL" id="GAA3748945.1"/>
    </source>
</evidence>
<dbReference type="SUPFAM" id="SSF53850">
    <property type="entry name" value="Periplasmic binding protein-like II"/>
    <property type="match status" value="1"/>
</dbReference>
<dbReference type="EMBL" id="BAABAE010000004">
    <property type="protein sequence ID" value="GAA3748945.1"/>
    <property type="molecule type" value="Genomic_DNA"/>
</dbReference>
<protein>
    <submittedName>
        <fullName evidence="4">ABC transporter substrate-binding protein</fullName>
    </submittedName>
</protein>
<feature type="domain" description="Solute-binding protein family 3/N-terminal" evidence="3">
    <location>
        <begin position="53"/>
        <end position="289"/>
    </location>
</feature>
<sequence length="310" mass="32840">MKRTPIATTLCILLSATLMTGCSAAEKPADPDPSEMVQSIHDALPQDIQDDGSLTVVISGANPPWWVTTPGKAEEYTGAGAELMQKVGEIMGVDVEVVAIPDISGAFASISAKRYAFGFFPYADSVGGPRERPGAEFVDVLKEVVPFLVKKGNPANVTSMDDLCGVTVAALVNAATYKVAEAQAAKCQETGQDLDVLGIKTVPDGILAVRSGRADAFFTGGASLFHAAKESKGELEVVGDEYDNGFAGQFMGALLPKGSDLTQPLLDSFQILFDNGDYVKIMKKWGLDSEIIEKPGVNLYADWLADNPTK</sequence>
<evidence type="ECO:0000313" key="5">
    <source>
        <dbReference type="Proteomes" id="UP001501004"/>
    </source>
</evidence>
<dbReference type="PROSITE" id="PS51257">
    <property type="entry name" value="PROKAR_LIPOPROTEIN"/>
    <property type="match status" value="1"/>
</dbReference>
<evidence type="ECO:0000256" key="1">
    <source>
        <dbReference type="ARBA" id="ARBA00022729"/>
    </source>
</evidence>
<organism evidence="4 5">
    <name type="scientific">Leifsonella bigeumensis</name>
    <dbReference type="NCBI Taxonomy" id="433643"/>
    <lineage>
        <taxon>Bacteria</taxon>
        <taxon>Bacillati</taxon>
        <taxon>Actinomycetota</taxon>
        <taxon>Actinomycetes</taxon>
        <taxon>Micrococcales</taxon>
        <taxon>Microbacteriaceae</taxon>
        <taxon>Leifsonella</taxon>
    </lineage>
</organism>
<name>A0ABP7FX88_9MICO</name>
<keyword evidence="1 2" id="KW-0732">Signal</keyword>
<evidence type="ECO:0000259" key="3">
    <source>
        <dbReference type="SMART" id="SM00062"/>
    </source>
</evidence>
<keyword evidence="5" id="KW-1185">Reference proteome</keyword>
<feature type="signal peptide" evidence="2">
    <location>
        <begin position="1"/>
        <end position="24"/>
    </location>
</feature>
<reference evidence="5" key="1">
    <citation type="journal article" date="2019" name="Int. J. Syst. Evol. Microbiol.">
        <title>The Global Catalogue of Microorganisms (GCM) 10K type strain sequencing project: providing services to taxonomists for standard genome sequencing and annotation.</title>
        <authorList>
            <consortium name="The Broad Institute Genomics Platform"/>
            <consortium name="The Broad Institute Genome Sequencing Center for Infectious Disease"/>
            <person name="Wu L."/>
            <person name="Ma J."/>
        </authorList>
    </citation>
    <scope>NUCLEOTIDE SEQUENCE [LARGE SCALE GENOMIC DNA]</scope>
    <source>
        <strain evidence="5">JCM 16949</strain>
    </source>
</reference>
<feature type="chain" id="PRO_5046617605" evidence="2">
    <location>
        <begin position="25"/>
        <end position="310"/>
    </location>
</feature>
<dbReference type="Proteomes" id="UP001501004">
    <property type="component" value="Unassembled WGS sequence"/>
</dbReference>
<dbReference type="PANTHER" id="PTHR35936">
    <property type="entry name" value="MEMBRANE-BOUND LYTIC MUREIN TRANSGLYCOSYLASE F"/>
    <property type="match status" value="1"/>
</dbReference>
<accession>A0ABP7FX88</accession>
<dbReference type="Pfam" id="PF00497">
    <property type="entry name" value="SBP_bac_3"/>
    <property type="match status" value="1"/>
</dbReference>
<dbReference type="SMART" id="SM00062">
    <property type="entry name" value="PBPb"/>
    <property type="match status" value="1"/>
</dbReference>
<dbReference type="Gene3D" id="3.40.190.10">
    <property type="entry name" value="Periplasmic binding protein-like II"/>
    <property type="match status" value="2"/>
</dbReference>
<dbReference type="InterPro" id="IPR001638">
    <property type="entry name" value="Solute-binding_3/MltF_N"/>
</dbReference>
<gene>
    <name evidence="4" type="ORF">GCM10022239_25380</name>
</gene>
<dbReference type="PANTHER" id="PTHR35936:SF17">
    <property type="entry name" value="ARGININE-BINDING EXTRACELLULAR PROTEIN ARTP"/>
    <property type="match status" value="1"/>
</dbReference>
<evidence type="ECO:0000256" key="2">
    <source>
        <dbReference type="SAM" id="SignalP"/>
    </source>
</evidence>
<comment type="caution">
    <text evidence="4">The sequence shown here is derived from an EMBL/GenBank/DDBJ whole genome shotgun (WGS) entry which is preliminary data.</text>
</comment>
<proteinExistence type="predicted"/>